<dbReference type="AlphaFoldDB" id="A0A0V1EAQ4"/>
<gene>
    <name evidence="1" type="ORF">T4A_5393</name>
    <name evidence="2" type="ORF">T4C_11026</name>
</gene>
<evidence type="ECO:0000313" key="4">
    <source>
        <dbReference type="Proteomes" id="UP000054826"/>
    </source>
</evidence>
<dbReference type="EMBL" id="JYDR01000065">
    <property type="protein sequence ID" value="KRY70885.1"/>
    <property type="molecule type" value="Genomic_DNA"/>
</dbReference>
<evidence type="ECO:0000313" key="1">
    <source>
        <dbReference type="EMBL" id="KRY70885.1"/>
    </source>
</evidence>
<organism evidence="1 3">
    <name type="scientific">Trichinella pseudospiralis</name>
    <name type="common">Parasitic roundworm</name>
    <dbReference type="NCBI Taxonomy" id="6337"/>
    <lineage>
        <taxon>Eukaryota</taxon>
        <taxon>Metazoa</taxon>
        <taxon>Ecdysozoa</taxon>
        <taxon>Nematoda</taxon>
        <taxon>Enoplea</taxon>
        <taxon>Dorylaimia</taxon>
        <taxon>Trichinellida</taxon>
        <taxon>Trichinellidae</taxon>
        <taxon>Trichinella</taxon>
    </lineage>
</organism>
<dbReference type="Proteomes" id="UP000054632">
    <property type="component" value="Unassembled WGS sequence"/>
</dbReference>
<protein>
    <submittedName>
        <fullName evidence="1">Uncharacterized protein</fullName>
    </submittedName>
</protein>
<sequence>MLILLLGNDNTKSTLFLFVLMSVKNDHKNSYWLNTDIVKMKIFRLWFAILFGKDIKEFDFQVHVRNGSDPEANLKSVLELPQTISWKIEHCLHQWVDGEPIVQKMQDCLSALRVRKVNDLL</sequence>
<reference evidence="3 4" key="1">
    <citation type="submission" date="2015-01" db="EMBL/GenBank/DDBJ databases">
        <title>Evolution of Trichinella species and genotypes.</title>
        <authorList>
            <person name="Korhonen P.K."/>
            <person name="Edoardo P."/>
            <person name="Giuseppe L.R."/>
            <person name="Gasser R.B."/>
        </authorList>
    </citation>
    <scope>NUCLEOTIDE SEQUENCE [LARGE SCALE GENOMIC DNA]</scope>
    <source>
        <strain evidence="1">ISS13</strain>
        <strain evidence="2">ISS176</strain>
    </source>
</reference>
<name>A0A0V1EAQ4_TRIPS</name>
<proteinExistence type="predicted"/>
<evidence type="ECO:0000313" key="3">
    <source>
        <dbReference type="Proteomes" id="UP000054632"/>
    </source>
</evidence>
<comment type="caution">
    <text evidence="1">The sequence shown here is derived from an EMBL/GenBank/DDBJ whole genome shotgun (WGS) entry which is preliminary data.</text>
</comment>
<dbReference type="Proteomes" id="UP000054826">
    <property type="component" value="Unassembled WGS sequence"/>
</dbReference>
<accession>A0A0V1EAQ4</accession>
<evidence type="ECO:0000313" key="2">
    <source>
        <dbReference type="EMBL" id="KRZ38246.1"/>
    </source>
</evidence>
<dbReference type="EMBL" id="JYDV01000048">
    <property type="protein sequence ID" value="KRZ38246.1"/>
    <property type="molecule type" value="Genomic_DNA"/>
</dbReference>